<dbReference type="PIRSF" id="PIRSF032079">
    <property type="entry name" value="UCP032079"/>
    <property type="match status" value="1"/>
</dbReference>
<dbReference type="RefSeq" id="WP_184218395.1">
    <property type="nucleotide sequence ID" value="NZ_JACIIU010000001.1"/>
</dbReference>
<reference evidence="4 5" key="1">
    <citation type="submission" date="2020-08" db="EMBL/GenBank/DDBJ databases">
        <title>Genomic Encyclopedia of Type Strains, Phase IV (KMG-IV): sequencing the most valuable type-strain genomes for metagenomic binning, comparative biology and taxonomic classification.</title>
        <authorList>
            <person name="Goeker M."/>
        </authorList>
    </citation>
    <scope>NUCLEOTIDE SEQUENCE [LARGE SCALE GENOMIC DNA]</scope>
    <source>
        <strain evidence="4 5">DSM 22336</strain>
    </source>
</reference>
<dbReference type="Pfam" id="PF03981">
    <property type="entry name" value="Ubiq_cyt_C_chap"/>
    <property type="match status" value="1"/>
</dbReference>
<proteinExistence type="inferred from homology"/>
<evidence type="ECO:0000259" key="3">
    <source>
        <dbReference type="Pfam" id="PF03981"/>
    </source>
</evidence>
<dbReference type="InterPro" id="IPR014569">
    <property type="entry name" value="Ubq_cyt-c_CBP3-rel"/>
</dbReference>
<dbReference type="AlphaFoldDB" id="A0A841LZK4"/>
<name>A0A841LZK4_9HYPH</name>
<dbReference type="EMBL" id="JACIIU010000001">
    <property type="protein sequence ID" value="MBB6259571.1"/>
    <property type="molecule type" value="Genomic_DNA"/>
</dbReference>
<accession>A0A841LZK4</accession>
<dbReference type="PANTHER" id="PTHR12184">
    <property type="entry name" value="UBIQUINOL-CYTOCHROME C REDUCTASE COMPLEX ASSEMBLY FACTOR 1 FAMILY MEMBER"/>
    <property type="match status" value="1"/>
</dbReference>
<comment type="similarity">
    <text evidence="1">Belongs to the CBP3 family.</text>
</comment>
<feature type="domain" description="Ubiquinol-cytochrome c chaperone" evidence="3">
    <location>
        <begin position="36"/>
        <end position="177"/>
    </location>
</feature>
<protein>
    <submittedName>
        <fullName evidence="4">Cytochrome b pre-mRNA-processing protein 3</fullName>
    </submittedName>
</protein>
<dbReference type="Proteomes" id="UP000555393">
    <property type="component" value="Unassembled WGS sequence"/>
</dbReference>
<gene>
    <name evidence="4" type="ORF">FHS77_000079</name>
</gene>
<evidence type="ECO:0000256" key="2">
    <source>
        <dbReference type="ARBA" id="ARBA00006436"/>
    </source>
</evidence>
<comment type="similarity">
    <text evidence="2">Belongs to the UPF0174 family.</text>
</comment>
<evidence type="ECO:0000313" key="4">
    <source>
        <dbReference type="EMBL" id="MBB6259571.1"/>
    </source>
</evidence>
<organism evidence="4 5">
    <name type="scientific">Paenochrobactrum gallinarii</name>
    <dbReference type="NCBI Taxonomy" id="643673"/>
    <lineage>
        <taxon>Bacteria</taxon>
        <taxon>Pseudomonadati</taxon>
        <taxon>Pseudomonadota</taxon>
        <taxon>Alphaproteobacteria</taxon>
        <taxon>Hyphomicrobiales</taxon>
        <taxon>Brucellaceae</taxon>
        <taxon>Paenochrobactrum</taxon>
    </lineage>
</organism>
<dbReference type="InterPro" id="IPR021150">
    <property type="entry name" value="Ubiq_cyt_c_chap"/>
</dbReference>
<comment type="caution">
    <text evidence="4">The sequence shown here is derived from an EMBL/GenBank/DDBJ whole genome shotgun (WGS) entry which is preliminary data.</text>
</comment>
<sequence length="192" mass="21772">MILQLFRRKSKANEAITLHIYENIVMAARQKYFYAQFQVPDTPLGRYEMLSLHLFLTLHRLKSDGEDNKVLAALGQDLADEFFKDIDHSLREFGIGDQSVPKRMKKLARMFYGRVGSYGTALDSNDREALSAALARNIQPDLENWPQADDLCTYVMASRDHLSKLADQDIAAGRLVFLNAEDLTSTVQVETA</sequence>
<dbReference type="InterPro" id="IPR007129">
    <property type="entry name" value="Ubiqinol_cyt_c_chaperone_CPB3"/>
</dbReference>
<evidence type="ECO:0000313" key="5">
    <source>
        <dbReference type="Proteomes" id="UP000555393"/>
    </source>
</evidence>
<dbReference type="PANTHER" id="PTHR12184:SF1">
    <property type="entry name" value="UBIQUINOL-CYTOCHROME-C REDUCTASE COMPLEX ASSEMBLY FACTOR 1"/>
    <property type="match status" value="1"/>
</dbReference>
<keyword evidence="5" id="KW-1185">Reference proteome</keyword>
<evidence type="ECO:0000256" key="1">
    <source>
        <dbReference type="ARBA" id="ARBA00006407"/>
    </source>
</evidence>